<dbReference type="SUPFAM" id="SSF50249">
    <property type="entry name" value="Nucleic acid-binding proteins"/>
    <property type="match status" value="1"/>
</dbReference>
<name>A0AAN9HYW2_CROPI</name>
<evidence type="ECO:0000313" key="2">
    <source>
        <dbReference type="Proteomes" id="UP001372338"/>
    </source>
</evidence>
<gene>
    <name evidence="1" type="ORF">RIF29_24963</name>
</gene>
<dbReference type="InterPro" id="IPR012340">
    <property type="entry name" value="NA-bd_OB-fold"/>
</dbReference>
<sequence length="325" mass="35740">MLWKVPRLNSLHGAYNIHMVLMDSMGDEIQASVYGPLRVSSFTFPFYRMKPNSVDVVLGGAPEASILRDVVGVVTAVSSEKYYMNNGVRVKIIGIELCDEYGTFDCFLVDDYITEFHSHLSKRRDAHTTILLRLCKGQERKGRVVFYTVMHVSKLFAGTYIINGTIVGVSFVKKWYYYECSCKAVVTGDLPNLCCNICGAFIISPVQRIGNQTNISNTHLSQENVSTPDKLCFPPPFPSIPSSAVVPLMIDPSMSKAVDGKGKSVLMEDSVENCKKPIKRSLAVEFDGLTAGPGSNVFIPFNFPKSAAPSNFTMKNQNSATGSAD</sequence>
<dbReference type="Proteomes" id="UP001372338">
    <property type="component" value="Unassembled WGS sequence"/>
</dbReference>
<protein>
    <submittedName>
        <fullName evidence="1">Uncharacterized protein</fullName>
    </submittedName>
</protein>
<organism evidence="1 2">
    <name type="scientific">Crotalaria pallida</name>
    <name type="common">Smooth rattlebox</name>
    <name type="synonym">Crotalaria striata</name>
    <dbReference type="NCBI Taxonomy" id="3830"/>
    <lineage>
        <taxon>Eukaryota</taxon>
        <taxon>Viridiplantae</taxon>
        <taxon>Streptophyta</taxon>
        <taxon>Embryophyta</taxon>
        <taxon>Tracheophyta</taxon>
        <taxon>Spermatophyta</taxon>
        <taxon>Magnoliopsida</taxon>
        <taxon>eudicotyledons</taxon>
        <taxon>Gunneridae</taxon>
        <taxon>Pentapetalae</taxon>
        <taxon>rosids</taxon>
        <taxon>fabids</taxon>
        <taxon>Fabales</taxon>
        <taxon>Fabaceae</taxon>
        <taxon>Papilionoideae</taxon>
        <taxon>50 kb inversion clade</taxon>
        <taxon>genistoids sensu lato</taxon>
        <taxon>core genistoids</taxon>
        <taxon>Crotalarieae</taxon>
        <taxon>Crotalaria</taxon>
    </lineage>
</organism>
<comment type="caution">
    <text evidence="1">The sequence shown here is derived from an EMBL/GenBank/DDBJ whole genome shotgun (WGS) entry which is preliminary data.</text>
</comment>
<reference evidence="1 2" key="1">
    <citation type="submission" date="2024-01" db="EMBL/GenBank/DDBJ databases">
        <title>The genomes of 5 underutilized Papilionoideae crops provide insights into root nodulation and disease resistanc.</title>
        <authorList>
            <person name="Yuan L."/>
        </authorList>
    </citation>
    <scope>NUCLEOTIDE SEQUENCE [LARGE SCALE GENOMIC DNA]</scope>
    <source>
        <strain evidence="1">ZHUSHIDOU_FW_LH</strain>
        <tissue evidence="1">Leaf</tissue>
    </source>
</reference>
<dbReference type="EMBL" id="JAYWIO010000005">
    <property type="protein sequence ID" value="KAK7259357.1"/>
    <property type="molecule type" value="Genomic_DNA"/>
</dbReference>
<keyword evidence="2" id="KW-1185">Reference proteome</keyword>
<accession>A0AAN9HYW2</accession>
<proteinExistence type="predicted"/>
<dbReference type="AlphaFoldDB" id="A0AAN9HYW2"/>
<evidence type="ECO:0000313" key="1">
    <source>
        <dbReference type="EMBL" id="KAK7259357.1"/>
    </source>
</evidence>
<dbReference type="Gene3D" id="2.40.50.140">
    <property type="entry name" value="Nucleic acid-binding proteins"/>
    <property type="match status" value="1"/>
</dbReference>